<evidence type="ECO:0000313" key="11">
    <source>
        <dbReference type="Proteomes" id="UP000554235"/>
    </source>
</evidence>
<dbReference type="GO" id="GO:0000981">
    <property type="term" value="F:DNA-binding transcription factor activity, RNA polymerase II-specific"/>
    <property type="evidence" value="ECO:0007669"/>
    <property type="project" value="InterPro"/>
</dbReference>
<feature type="region of interest" description="Disordered" evidence="8">
    <location>
        <begin position="1"/>
        <end position="29"/>
    </location>
</feature>
<feature type="region of interest" description="Disordered" evidence="8">
    <location>
        <begin position="41"/>
        <end position="137"/>
    </location>
</feature>
<organism evidence="10 11">
    <name type="scientific">Fusarium albosuccineum</name>
    <dbReference type="NCBI Taxonomy" id="1237068"/>
    <lineage>
        <taxon>Eukaryota</taxon>
        <taxon>Fungi</taxon>
        <taxon>Dikarya</taxon>
        <taxon>Ascomycota</taxon>
        <taxon>Pezizomycotina</taxon>
        <taxon>Sordariomycetes</taxon>
        <taxon>Hypocreomycetidae</taxon>
        <taxon>Hypocreales</taxon>
        <taxon>Nectriaceae</taxon>
        <taxon>Fusarium</taxon>
        <taxon>Fusarium decemcellulare species complex</taxon>
    </lineage>
</organism>
<dbReference type="Proteomes" id="UP000554235">
    <property type="component" value="Unassembled WGS sequence"/>
</dbReference>
<evidence type="ECO:0000256" key="3">
    <source>
        <dbReference type="ARBA" id="ARBA00023015"/>
    </source>
</evidence>
<protein>
    <submittedName>
        <fullName evidence="10">Transcriptional activator hac1</fullName>
    </submittedName>
</protein>
<feature type="compositionally biased region" description="Basic and acidic residues" evidence="8">
    <location>
        <begin position="109"/>
        <end position="123"/>
    </location>
</feature>
<dbReference type="CDD" id="cd14710">
    <property type="entry name" value="bZIP_HAC1-like"/>
    <property type="match status" value="1"/>
</dbReference>
<dbReference type="InterPro" id="IPR044280">
    <property type="entry name" value="Hac1/HY5"/>
</dbReference>
<comment type="subcellular location">
    <subcellularLocation>
        <location evidence="1">Nucleus</location>
    </subcellularLocation>
</comment>
<name>A0A8H4LKV7_9HYPO</name>
<dbReference type="GO" id="GO:0045944">
    <property type="term" value="P:positive regulation of transcription by RNA polymerase II"/>
    <property type="evidence" value="ECO:0007669"/>
    <property type="project" value="InterPro"/>
</dbReference>
<reference evidence="10 11" key="1">
    <citation type="submission" date="2020-01" db="EMBL/GenBank/DDBJ databases">
        <title>Identification and distribution of gene clusters putatively required for synthesis of sphingolipid metabolism inhibitors in phylogenetically diverse species of the filamentous fungus Fusarium.</title>
        <authorList>
            <person name="Kim H.-S."/>
            <person name="Busman M."/>
            <person name="Brown D.W."/>
            <person name="Divon H."/>
            <person name="Uhlig S."/>
            <person name="Proctor R.H."/>
        </authorList>
    </citation>
    <scope>NUCLEOTIDE SEQUENCE [LARGE SCALE GENOMIC DNA]</scope>
    <source>
        <strain evidence="10 11">NRRL 20459</strain>
    </source>
</reference>
<dbReference type="PANTHER" id="PTHR46714:SF6">
    <property type="entry name" value="TRANSCRIPTIONAL ACTIVATOR HAC1"/>
    <property type="match status" value="1"/>
</dbReference>
<feature type="compositionally biased region" description="Polar residues" evidence="8">
    <location>
        <begin position="248"/>
        <end position="265"/>
    </location>
</feature>
<keyword evidence="4" id="KW-0238">DNA-binding</keyword>
<comment type="similarity">
    <text evidence="2">Belongs to the bZIP family.</text>
</comment>
<keyword evidence="7" id="KW-0539">Nucleus</keyword>
<evidence type="ECO:0000256" key="2">
    <source>
        <dbReference type="ARBA" id="ARBA00007163"/>
    </source>
</evidence>
<dbReference type="GO" id="GO:0003677">
    <property type="term" value="F:DNA binding"/>
    <property type="evidence" value="ECO:0007669"/>
    <property type="project" value="UniProtKB-KW"/>
</dbReference>
<evidence type="ECO:0000259" key="9">
    <source>
        <dbReference type="PROSITE" id="PS50217"/>
    </source>
</evidence>
<evidence type="ECO:0000256" key="5">
    <source>
        <dbReference type="ARBA" id="ARBA00023163"/>
    </source>
</evidence>
<dbReference type="PROSITE" id="PS50217">
    <property type="entry name" value="BZIP"/>
    <property type="match status" value="1"/>
</dbReference>
<keyword evidence="6" id="KW-0834">Unfolded protein response</keyword>
<accession>A0A8H4LKV7</accession>
<proteinExistence type="inferred from homology"/>
<evidence type="ECO:0000256" key="1">
    <source>
        <dbReference type="ARBA" id="ARBA00004123"/>
    </source>
</evidence>
<evidence type="ECO:0000313" key="10">
    <source>
        <dbReference type="EMBL" id="KAF4469498.1"/>
    </source>
</evidence>
<evidence type="ECO:0000256" key="7">
    <source>
        <dbReference type="ARBA" id="ARBA00023242"/>
    </source>
</evidence>
<evidence type="ECO:0000256" key="6">
    <source>
        <dbReference type="ARBA" id="ARBA00023230"/>
    </source>
</evidence>
<dbReference type="SUPFAM" id="SSF57959">
    <property type="entry name" value="Leucine zipper domain"/>
    <property type="match status" value="1"/>
</dbReference>
<comment type="caution">
    <text evidence="10">The sequence shown here is derived from an EMBL/GenBank/DDBJ whole genome shotgun (WGS) entry which is preliminary data.</text>
</comment>
<dbReference type="GO" id="GO:0006986">
    <property type="term" value="P:response to unfolded protein"/>
    <property type="evidence" value="ECO:0007669"/>
    <property type="project" value="UniProtKB-KW"/>
</dbReference>
<feature type="region of interest" description="Disordered" evidence="8">
    <location>
        <begin position="216"/>
        <end position="273"/>
    </location>
</feature>
<keyword evidence="5" id="KW-0804">Transcription</keyword>
<dbReference type="AlphaFoldDB" id="A0A8H4LKV7"/>
<gene>
    <name evidence="10" type="ORF">FALBO_3589</name>
</gene>
<keyword evidence="11" id="KW-1185">Reference proteome</keyword>
<evidence type="ECO:0000256" key="4">
    <source>
        <dbReference type="ARBA" id="ARBA00023125"/>
    </source>
</evidence>
<dbReference type="GO" id="GO:0005634">
    <property type="term" value="C:nucleus"/>
    <property type="evidence" value="ECO:0007669"/>
    <property type="project" value="UniProtKB-SubCell"/>
</dbReference>
<feature type="domain" description="BZIP" evidence="9">
    <location>
        <begin position="115"/>
        <end position="152"/>
    </location>
</feature>
<dbReference type="InterPro" id="IPR046347">
    <property type="entry name" value="bZIP_sf"/>
</dbReference>
<dbReference type="OrthoDB" id="674948at2759"/>
<keyword evidence="3" id="KW-0805">Transcription regulation</keyword>
<dbReference type="InterPro" id="IPR004827">
    <property type="entry name" value="bZIP"/>
</dbReference>
<evidence type="ECO:0000256" key="8">
    <source>
        <dbReference type="SAM" id="MobiDB-lite"/>
    </source>
</evidence>
<feature type="compositionally biased region" description="Polar residues" evidence="8">
    <location>
        <begin position="217"/>
        <end position="230"/>
    </location>
</feature>
<dbReference type="EMBL" id="JAADYS010000467">
    <property type="protein sequence ID" value="KAF4469498.1"/>
    <property type="molecule type" value="Genomic_DNA"/>
</dbReference>
<sequence>MAFQQQSPMAKCEHSPAESLLSIPGDPYQSLFATATTPIAAPTMNPMEMMTPQSFNEAMSPGALNTVKEEEPATTPTPEPEKRTTKKRKSWGQVLPQPKTNLPPRKRAKTEDEKEQRRVERVLRNRRAAQSSRERKRLEVEALEQRNKELEAILVESQKTNMMLAAELDRYRRSSGIVTRSTSPLDSLRENPVTLSQELFSSQDPRKAMDEILRTSPHATVNPASLSPSLTPVDDSSEAVPKQEPSMEANTSEQTSSNSPVSTQHPAAMLTDLPSSDDAAFSLGDSFVLPTALDADRCVLESGLLASPNSSVVSDDYLACDAPAFNLDDDFDISQFLHEDGNHVTESLAASDFAAANHGHEPKYYDLETQISSENPILQPQPGASSFGCDAGSVAVGF</sequence>
<dbReference type="PANTHER" id="PTHR46714">
    <property type="entry name" value="TRANSCRIPTIONAL ACTIVATOR HAC1"/>
    <property type="match status" value="1"/>
</dbReference>